<dbReference type="GO" id="GO:0045892">
    <property type="term" value="P:negative regulation of DNA-templated transcription"/>
    <property type="evidence" value="ECO:0007669"/>
    <property type="project" value="InterPro"/>
</dbReference>
<dbReference type="InterPro" id="IPR036388">
    <property type="entry name" value="WH-like_DNA-bd_sf"/>
</dbReference>
<dbReference type="PANTHER" id="PTHR43864">
    <property type="entry name" value="HYPOXANTHINE/GUANINE PHOSPHORIBOSYLTRANSFERASE"/>
    <property type="match status" value="1"/>
</dbReference>
<proteinExistence type="inferred from homology"/>
<protein>
    <submittedName>
        <fullName evidence="8">Purine operon repressor, PurR</fullName>
    </submittedName>
</protein>
<dbReference type="NCBIfam" id="TIGR01743">
    <property type="entry name" value="purR_Bsub"/>
    <property type="match status" value="1"/>
</dbReference>
<dbReference type="InterPro" id="IPR015265">
    <property type="entry name" value="PuR_N"/>
</dbReference>
<dbReference type="EMBL" id="FOHA01000008">
    <property type="protein sequence ID" value="SER86026.1"/>
    <property type="molecule type" value="Genomic_DNA"/>
</dbReference>
<dbReference type="InterPro" id="IPR029057">
    <property type="entry name" value="PRTase-like"/>
</dbReference>
<dbReference type="OrthoDB" id="4213751at2"/>
<evidence type="ECO:0000259" key="7">
    <source>
        <dbReference type="Pfam" id="PF09182"/>
    </source>
</evidence>
<evidence type="ECO:0000313" key="9">
    <source>
        <dbReference type="Proteomes" id="UP000198948"/>
    </source>
</evidence>
<evidence type="ECO:0000313" key="8">
    <source>
        <dbReference type="EMBL" id="SER86026.1"/>
    </source>
</evidence>
<feature type="domain" description="Bacterial purine repressor N-terminal" evidence="7">
    <location>
        <begin position="4"/>
        <end position="73"/>
    </location>
</feature>
<keyword evidence="2" id="KW-0805">Transcription regulation</keyword>
<accession>A0A1H9SM15</accession>
<dbReference type="AlphaFoldDB" id="A0A1H9SM15"/>
<comment type="subunit">
    <text evidence="1">Homodimer.</text>
</comment>
<evidence type="ECO:0000256" key="1">
    <source>
        <dbReference type="ARBA" id="ARBA00011738"/>
    </source>
</evidence>
<sequence>MKVRRSERLIDMTCYLLEKPHTLVSLTLFANRYDSAKSSISEDLTIIKKTFSDRGIGTLETVSGAAGGVMFIPKTNKEDAKAFIEEMCDRLSEQDRLLPGGYVYLSDLLGNPAILKTTGKIIATQYLDKEIDAVMTVATKGVPIAQAVASYLNVPFVIVRRDSKITEGSTVSINYVSGSSERVEKMELSKRSLKQGSRVLIVDDFMKGGGTVNGMRSLIDEFEAELVGITVFAETKFSGERMVEDYTSLLCVDDVDVRDKRIHVSPGNYFDKLNK</sequence>
<dbReference type="Pfam" id="PF09182">
    <property type="entry name" value="PuR_N"/>
    <property type="match status" value="1"/>
</dbReference>
<dbReference type="Gene3D" id="1.10.10.10">
    <property type="entry name" value="Winged helix-like DNA-binding domain superfamily/Winged helix DNA-binding domain"/>
    <property type="match status" value="1"/>
</dbReference>
<dbReference type="SUPFAM" id="SSF46785">
    <property type="entry name" value="Winged helix' DNA-binding domain"/>
    <property type="match status" value="1"/>
</dbReference>
<dbReference type="InterPro" id="IPR000836">
    <property type="entry name" value="PRTase_dom"/>
</dbReference>
<dbReference type="Gene3D" id="3.40.50.2020">
    <property type="match status" value="1"/>
</dbReference>
<evidence type="ECO:0000256" key="4">
    <source>
        <dbReference type="ARBA" id="ARBA00023163"/>
    </source>
</evidence>
<keyword evidence="4" id="KW-0804">Transcription</keyword>
<dbReference type="Pfam" id="PF00156">
    <property type="entry name" value="Pribosyltran"/>
    <property type="match status" value="1"/>
</dbReference>
<dbReference type="InterPro" id="IPR036390">
    <property type="entry name" value="WH_DNA-bd_sf"/>
</dbReference>
<dbReference type="GO" id="GO:0003677">
    <property type="term" value="F:DNA binding"/>
    <property type="evidence" value="ECO:0007669"/>
    <property type="project" value="UniProtKB-KW"/>
</dbReference>
<organism evidence="8 9">
    <name type="scientific">Isobaculum melis</name>
    <dbReference type="NCBI Taxonomy" id="142588"/>
    <lineage>
        <taxon>Bacteria</taxon>
        <taxon>Bacillati</taxon>
        <taxon>Bacillota</taxon>
        <taxon>Bacilli</taxon>
        <taxon>Lactobacillales</taxon>
        <taxon>Carnobacteriaceae</taxon>
        <taxon>Isobaculum</taxon>
    </lineage>
</organism>
<evidence type="ECO:0000256" key="3">
    <source>
        <dbReference type="ARBA" id="ARBA00023125"/>
    </source>
</evidence>
<evidence type="ECO:0000256" key="5">
    <source>
        <dbReference type="ARBA" id="ARBA00049656"/>
    </source>
</evidence>
<evidence type="ECO:0000259" key="6">
    <source>
        <dbReference type="Pfam" id="PF00156"/>
    </source>
</evidence>
<dbReference type="CDD" id="cd06223">
    <property type="entry name" value="PRTases_typeI"/>
    <property type="match status" value="1"/>
</dbReference>
<feature type="domain" description="Phosphoribosyltransferase" evidence="6">
    <location>
        <begin position="107"/>
        <end position="253"/>
    </location>
</feature>
<dbReference type="InterPro" id="IPR010078">
    <property type="entry name" value="PurR_Bsub"/>
</dbReference>
<dbReference type="InterPro" id="IPR050118">
    <property type="entry name" value="Pur/Pyrimidine_PRTase"/>
</dbReference>
<gene>
    <name evidence="8" type="ORF">SAMN04488559_10821</name>
</gene>
<evidence type="ECO:0000256" key="2">
    <source>
        <dbReference type="ARBA" id="ARBA00023015"/>
    </source>
</evidence>
<keyword evidence="9" id="KW-1185">Reference proteome</keyword>
<dbReference type="Proteomes" id="UP000198948">
    <property type="component" value="Unassembled WGS sequence"/>
</dbReference>
<dbReference type="SUPFAM" id="SSF53271">
    <property type="entry name" value="PRTase-like"/>
    <property type="match status" value="1"/>
</dbReference>
<keyword evidence="3" id="KW-0238">DNA-binding</keyword>
<reference evidence="8 9" key="1">
    <citation type="submission" date="2016-10" db="EMBL/GenBank/DDBJ databases">
        <authorList>
            <person name="de Groot N.N."/>
        </authorList>
    </citation>
    <scope>NUCLEOTIDE SEQUENCE [LARGE SCALE GENOMIC DNA]</scope>
    <source>
        <strain evidence="8 9">DSM 13760</strain>
    </source>
</reference>
<dbReference type="RefSeq" id="WP_092651966.1">
    <property type="nucleotide sequence ID" value="NZ_FOHA01000008.1"/>
</dbReference>
<dbReference type="PANTHER" id="PTHR43864:SF2">
    <property type="entry name" value="PUR OPERON REPRESSOR"/>
    <property type="match status" value="1"/>
</dbReference>
<dbReference type="STRING" id="142588.SAMN04488559_10821"/>
<dbReference type="GO" id="GO:0045982">
    <property type="term" value="P:negative regulation of purine nucleobase metabolic process"/>
    <property type="evidence" value="ECO:0007669"/>
    <property type="project" value="InterPro"/>
</dbReference>
<comment type="similarity">
    <text evidence="5">Belongs to the purine/pyrimidine phosphoribosyltransferase family. PurR subfamily.</text>
</comment>
<name>A0A1H9SM15_9LACT</name>